<dbReference type="Proteomes" id="UP000463857">
    <property type="component" value="Chromosome"/>
</dbReference>
<feature type="transmembrane region" description="Helical" evidence="2">
    <location>
        <begin position="30"/>
        <end position="53"/>
    </location>
</feature>
<dbReference type="OrthoDB" id="5143386at2"/>
<protein>
    <submittedName>
        <fullName evidence="3">DUF998 domain-containing protein</fullName>
    </submittedName>
</protein>
<keyword evidence="2" id="KW-0812">Transmembrane</keyword>
<dbReference type="AlphaFoldDB" id="A0A7L4YNV1"/>
<feature type="compositionally biased region" description="Pro residues" evidence="1">
    <location>
        <begin position="239"/>
        <end position="249"/>
    </location>
</feature>
<dbReference type="KEGG" id="eke:EK0264_09925"/>
<keyword evidence="2" id="KW-1133">Transmembrane helix</keyword>
<accession>A0A7L4YNV1</accession>
<organism evidence="3 4">
    <name type="scientific">Epidermidibacterium keratini</name>
    <dbReference type="NCBI Taxonomy" id="1891644"/>
    <lineage>
        <taxon>Bacteria</taxon>
        <taxon>Bacillati</taxon>
        <taxon>Actinomycetota</taxon>
        <taxon>Actinomycetes</taxon>
        <taxon>Sporichthyales</taxon>
        <taxon>Sporichthyaceae</taxon>
        <taxon>Epidermidibacterium</taxon>
    </lineage>
</organism>
<evidence type="ECO:0000256" key="1">
    <source>
        <dbReference type="SAM" id="MobiDB-lite"/>
    </source>
</evidence>
<gene>
    <name evidence="3" type="ORF">EK0264_09925</name>
</gene>
<dbReference type="EMBL" id="CP047156">
    <property type="protein sequence ID" value="QHC00573.1"/>
    <property type="molecule type" value="Genomic_DNA"/>
</dbReference>
<feature type="transmembrane region" description="Helical" evidence="2">
    <location>
        <begin position="155"/>
        <end position="177"/>
    </location>
</feature>
<keyword evidence="2" id="KW-0472">Membrane</keyword>
<feature type="compositionally biased region" description="Low complexity" evidence="1">
    <location>
        <begin position="250"/>
        <end position="270"/>
    </location>
</feature>
<feature type="transmembrane region" description="Helical" evidence="2">
    <location>
        <begin position="189"/>
        <end position="209"/>
    </location>
</feature>
<evidence type="ECO:0000313" key="4">
    <source>
        <dbReference type="Proteomes" id="UP000463857"/>
    </source>
</evidence>
<feature type="transmembrane region" description="Helical" evidence="2">
    <location>
        <begin position="127"/>
        <end position="148"/>
    </location>
</feature>
<evidence type="ECO:0000313" key="3">
    <source>
        <dbReference type="EMBL" id="QHC00573.1"/>
    </source>
</evidence>
<feature type="region of interest" description="Disordered" evidence="1">
    <location>
        <begin position="216"/>
        <end position="270"/>
    </location>
</feature>
<feature type="transmembrane region" description="Helical" evidence="2">
    <location>
        <begin position="97"/>
        <end position="115"/>
    </location>
</feature>
<name>A0A7L4YNV1_9ACTN</name>
<sequence length="270" mass="27575">MSITLASHATQTTATSPPASRTATWTLASFAAPLALISIIAMALVHVVAIGAVDPIDQTMSMYGVHRLSAGLFGLGCTALAAACVALADRLPRVGRWAAYGAALTLVLVVVFPTDVGNGPLSLSAQIHRYAAGTAFALLAILICAVLATSRAASGVLTVLLVIAAVVLALTIIATFAPDFLGISQWRGVPQRVMLLDYALAVALIGARLSDPRAAARHRQGRAAAESHRASRGRSRPAHPGPRPLPGPRSAPARPLAAAGSSLQAAGAVR</sequence>
<evidence type="ECO:0000256" key="2">
    <source>
        <dbReference type="SAM" id="Phobius"/>
    </source>
</evidence>
<dbReference type="InterPro" id="IPR009339">
    <property type="entry name" value="DUF998"/>
</dbReference>
<proteinExistence type="predicted"/>
<feature type="transmembrane region" description="Helical" evidence="2">
    <location>
        <begin position="65"/>
        <end position="88"/>
    </location>
</feature>
<dbReference type="InParanoid" id="A0A7L4YNV1"/>
<keyword evidence="4" id="KW-1185">Reference proteome</keyword>
<dbReference type="Pfam" id="PF06197">
    <property type="entry name" value="DUF998"/>
    <property type="match status" value="1"/>
</dbReference>
<reference evidence="3 4" key="1">
    <citation type="journal article" date="2018" name="Int. J. Syst. Evol. Microbiol.">
        <title>Epidermidibacterium keratini gen. nov., sp. nov., a member of the family Sporichthyaceae, isolated from keratin epidermis.</title>
        <authorList>
            <person name="Lee D.G."/>
            <person name="Trujillo M.E."/>
            <person name="Kang S."/>
            <person name="Nam J.J."/>
            <person name="Kim Y.J."/>
        </authorList>
    </citation>
    <scope>NUCLEOTIDE SEQUENCE [LARGE SCALE GENOMIC DNA]</scope>
    <source>
        <strain evidence="3 4">EPI-7</strain>
    </source>
</reference>